<dbReference type="SUPFAM" id="SSF52266">
    <property type="entry name" value="SGNH hydrolase"/>
    <property type="match status" value="1"/>
</dbReference>
<sequence length="254" mass="28554">MKLERFHLRNLSLSIRHAHGCVVKPTLSHTVSRYPTQSELRLMPVGGSVTHGVGSSTQNGYREPLLKLLQSQGTNIRMVGSRRTGNFENNHHEGWRGFRIDQIETKARRATERFLPHVVTLYAGSNDCLQDFKLIEAANRISHLTDTIWQLSPGCTIILSSLLINREPTVDQRIQALNTEIQALTCRKASEGRRIVFVNMHGDQGPILEDLVEDGTHPNDEGYQKMAKIWFHGIRGAISKGLIQSTSQSNEAKK</sequence>
<dbReference type="AlphaFoldDB" id="A0A0A1TAY7"/>
<reference evidence="2 3" key="1">
    <citation type="journal article" date="2015" name="Genome Announc.">
        <title>Draft Genome Sequence and Gene Annotation of the Entomopathogenic Fungus Verticillium hemipterigenum.</title>
        <authorList>
            <person name="Horn F."/>
            <person name="Habel A."/>
            <person name="Scharf D.H."/>
            <person name="Dworschak J."/>
            <person name="Brakhage A.A."/>
            <person name="Guthke R."/>
            <person name="Hertweck C."/>
            <person name="Linde J."/>
        </authorList>
    </citation>
    <scope>NUCLEOTIDE SEQUENCE [LARGE SCALE GENOMIC DNA]</scope>
</reference>
<evidence type="ECO:0000313" key="3">
    <source>
        <dbReference type="Proteomes" id="UP000039046"/>
    </source>
</evidence>
<proteinExistence type="predicted"/>
<dbReference type="Gene3D" id="3.40.50.1110">
    <property type="entry name" value="SGNH hydrolase"/>
    <property type="match status" value="1"/>
</dbReference>
<dbReference type="STRING" id="1531966.A0A0A1TAY7"/>
<dbReference type="InterPro" id="IPR013830">
    <property type="entry name" value="SGNH_hydro"/>
</dbReference>
<dbReference type="CDD" id="cd01833">
    <property type="entry name" value="XynB_like"/>
    <property type="match status" value="1"/>
</dbReference>
<accession>A0A0A1TAY7</accession>
<dbReference type="InterPro" id="IPR051532">
    <property type="entry name" value="Ester_Hydrolysis_Enzymes"/>
</dbReference>
<organism evidence="2 3">
    <name type="scientific">[Torrubiella] hemipterigena</name>
    <dbReference type="NCBI Taxonomy" id="1531966"/>
    <lineage>
        <taxon>Eukaryota</taxon>
        <taxon>Fungi</taxon>
        <taxon>Dikarya</taxon>
        <taxon>Ascomycota</taxon>
        <taxon>Pezizomycotina</taxon>
        <taxon>Sordariomycetes</taxon>
        <taxon>Hypocreomycetidae</taxon>
        <taxon>Hypocreales</taxon>
        <taxon>Clavicipitaceae</taxon>
        <taxon>Clavicipitaceae incertae sedis</taxon>
        <taxon>'Torrubiella' clade</taxon>
    </lineage>
</organism>
<dbReference type="GO" id="GO:0004622">
    <property type="term" value="F:phosphatidylcholine lysophospholipase activity"/>
    <property type="evidence" value="ECO:0007669"/>
    <property type="project" value="TreeGrafter"/>
</dbReference>
<dbReference type="HOGENOM" id="CLU_044083_1_2_1"/>
<dbReference type="OrthoDB" id="6123at2759"/>
<gene>
    <name evidence="2" type="ORF">VHEMI03499</name>
</gene>
<feature type="domain" description="SGNH hydrolase-type esterase" evidence="1">
    <location>
        <begin position="45"/>
        <end position="224"/>
    </location>
</feature>
<dbReference type="PANTHER" id="PTHR30383">
    <property type="entry name" value="THIOESTERASE 1/PROTEASE 1/LYSOPHOSPHOLIPASE L1"/>
    <property type="match status" value="1"/>
</dbReference>
<evidence type="ECO:0000259" key="1">
    <source>
        <dbReference type="Pfam" id="PF13472"/>
    </source>
</evidence>
<dbReference type="Pfam" id="PF13472">
    <property type="entry name" value="Lipase_GDSL_2"/>
    <property type="match status" value="1"/>
</dbReference>
<name>A0A0A1TAY7_9HYPO</name>
<keyword evidence="3" id="KW-1185">Reference proteome</keyword>
<dbReference type="PANTHER" id="PTHR30383:SF31">
    <property type="entry name" value="SGNH HYDROLASE-TYPE ESTERASE DOMAIN-CONTAINING PROTEIN-RELATED"/>
    <property type="match status" value="1"/>
</dbReference>
<dbReference type="InterPro" id="IPR036514">
    <property type="entry name" value="SGNH_hydro_sf"/>
</dbReference>
<dbReference type="EMBL" id="CDHN01000002">
    <property type="protein sequence ID" value="CEJ84517.1"/>
    <property type="molecule type" value="Genomic_DNA"/>
</dbReference>
<evidence type="ECO:0000313" key="2">
    <source>
        <dbReference type="EMBL" id="CEJ84517.1"/>
    </source>
</evidence>
<protein>
    <recommendedName>
        <fullName evidence="1">SGNH hydrolase-type esterase domain-containing protein</fullName>
    </recommendedName>
</protein>
<dbReference type="Proteomes" id="UP000039046">
    <property type="component" value="Unassembled WGS sequence"/>
</dbReference>